<accession>A0A8J4DTT7</accession>
<sequence>MVATVAAFWQIDLRRHAEEAYVATTRAVPAGQVVTDADLTTVQVASASGLALLPASRRSDFVGRTAAVPLAANSLLVEGQLGPAAWPPAGQAVIAVLVKAGKAPATLAAGTNVVVLVAPAAGQPATAASSPADAAVQVRRATAMVVSAVPGEQEPGSQVVTLLLGAAAAETVAGAAGDVSLVQSGAKE</sequence>
<organism evidence="2 3">
    <name type="scientific">Virgisporangium aliadipatigenens</name>
    <dbReference type="NCBI Taxonomy" id="741659"/>
    <lineage>
        <taxon>Bacteria</taxon>
        <taxon>Bacillati</taxon>
        <taxon>Actinomycetota</taxon>
        <taxon>Actinomycetes</taxon>
        <taxon>Micromonosporales</taxon>
        <taxon>Micromonosporaceae</taxon>
        <taxon>Virgisporangium</taxon>
    </lineage>
</organism>
<dbReference type="CDD" id="cd11614">
    <property type="entry name" value="SAF_CpaB_FlgA_like"/>
    <property type="match status" value="1"/>
</dbReference>
<feature type="domain" description="SAF" evidence="1">
    <location>
        <begin position="19"/>
        <end position="82"/>
    </location>
</feature>
<evidence type="ECO:0000313" key="3">
    <source>
        <dbReference type="Proteomes" id="UP000619260"/>
    </source>
</evidence>
<comment type="caution">
    <text evidence="2">The sequence shown here is derived from an EMBL/GenBank/DDBJ whole genome shotgun (WGS) entry which is preliminary data.</text>
</comment>
<evidence type="ECO:0000259" key="1">
    <source>
        <dbReference type="SMART" id="SM00858"/>
    </source>
</evidence>
<dbReference type="Pfam" id="PF08666">
    <property type="entry name" value="SAF"/>
    <property type="match status" value="1"/>
</dbReference>
<gene>
    <name evidence="2" type="ORF">Val02_62490</name>
</gene>
<protein>
    <recommendedName>
        <fullName evidence="1">SAF domain-containing protein</fullName>
    </recommendedName>
</protein>
<dbReference type="SMART" id="SM00858">
    <property type="entry name" value="SAF"/>
    <property type="match status" value="1"/>
</dbReference>
<evidence type="ECO:0000313" key="2">
    <source>
        <dbReference type="EMBL" id="GIJ49363.1"/>
    </source>
</evidence>
<dbReference type="InterPro" id="IPR013974">
    <property type="entry name" value="SAF"/>
</dbReference>
<dbReference type="EMBL" id="BOPF01000026">
    <property type="protein sequence ID" value="GIJ49363.1"/>
    <property type="molecule type" value="Genomic_DNA"/>
</dbReference>
<dbReference type="AlphaFoldDB" id="A0A8J4DTT7"/>
<dbReference type="Proteomes" id="UP000619260">
    <property type="component" value="Unassembled WGS sequence"/>
</dbReference>
<reference evidence="2" key="1">
    <citation type="submission" date="2021-01" db="EMBL/GenBank/DDBJ databases">
        <title>Whole genome shotgun sequence of Virgisporangium aliadipatigenens NBRC 105644.</title>
        <authorList>
            <person name="Komaki H."/>
            <person name="Tamura T."/>
        </authorList>
    </citation>
    <scope>NUCLEOTIDE SEQUENCE</scope>
    <source>
        <strain evidence="2">NBRC 105644</strain>
    </source>
</reference>
<keyword evidence="3" id="KW-1185">Reference proteome</keyword>
<name>A0A8J4DTT7_9ACTN</name>
<proteinExistence type="predicted"/>